<accession>A0ABP8E6B0</accession>
<proteinExistence type="predicted"/>
<reference evidence="4" key="1">
    <citation type="journal article" date="2019" name="Int. J. Syst. Evol. Microbiol.">
        <title>The Global Catalogue of Microorganisms (GCM) 10K type strain sequencing project: providing services to taxonomists for standard genome sequencing and annotation.</title>
        <authorList>
            <consortium name="The Broad Institute Genomics Platform"/>
            <consortium name="The Broad Institute Genome Sequencing Center for Infectious Disease"/>
            <person name="Wu L."/>
            <person name="Ma J."/>
        </authorList>
    </citation>
    <scope>NUCLEOTIDE SEQUENCE [LARGE SCALE GENOMIC DNA]</scope>
    <source>
        <strain evidence="4">JCM 17442</strain>
    </source>
</reference>
<sequence length="352" mass="36101">MTRILVARLDSVGDVLVSGPAIRAVAATPGAEVALLCSPEGAAAGRLLPGVDRVLTWSAPWIVDPAPAATPEHVESLAGLLREWAPDEAVILSSFHQSPLPLALLLRLAGVSRITGASTDYAGSLLDVRLRPGEDLVEDQPEPERQLAIARAAGHVLPAGDDGRLAVLAEELPADVQALLPERFVVLHPGAQVEARTWPAERARSCVPALARAGFDVVVTGGPSETGLTASVAGVDGVDLGGRLSLGQLATVLAQSEAVVVGNTGPAHLAAAVGAPVVSLFSPVVPAIRWAPYRTPTILLGDQGAACRGSRARDCPIAGHPCLAGVTEHDVVRAVVDLAGRPSLIHEEGVAS</sequence>
<dbReference type="Gene3D" id="3.40.50.2000">
    <property type="entry name" value="Glycogen Phosphorylase B"/>
    <property type="match status" value="2"/>
</dbReference>
<dbReference type="EMBL" id="BAABAU010000006">
    <property type="protein sequence ID" value="GAA4267785.1"/>
    <property type="molecule type" value="Genomic_DNA"/>
</dbReference>
<organism evidence="3 4">
    <name type="scientific">Frondihabitans peucedani</name>
    <dbReference type="NCBI Taxonomy" id="598626"/>
    <lineage>
        <taxon>Bacteria</taxon>
        <taxon>Bacillati</taxon>
        <taxon>Actinomycetota</taxon>
        <taxon>Actinomycetes</taxon>
        <taxon>Micrococcales</taxon>
        <taxon>Microbacteriaceae</taxon>
        <taxon>Frondihabitans</taxon>
    </lineage>
</organism>
<keyword evidence="4" id="KW-1185">Reference proteome</keyword>
<dbReference type="PANTHER" id="PTHR30160:SF1">
    <property type="entry name" value="LIPOPOLYSACCHARIDE 1,2-N-ACETYLGLUCOSAMINETRANSFERASE-RELATED"/>
    <property type="match status" value="1"/>
</dbReference>
<evidence type="ECO:0000256" key="1">
    <source>
        <dbReference type="ARBA" id="ARBA00022676"/>
    </source>
</evidence>
<evidence type="ECO:0000313" key="3">
    <source>
        <dbReference type="EMBL" id="GAA4267785.1"/>
    </source>
</evidence>
<dbReference type="InterPro" id="IPR051199">
    <property type="entry name" value="LPS_LOS_Heptosyltrfase"/>
</dbReference>
<evidence type="ECO:0000313" key="4">
    <source>
        <dbReference type="Proteomes" id="UP001501594"/>
    </source>
</evidence>
<dbReference type="CDD" id="cd03789">
    <property type="entry name" value="GT9_LPS_heptosyltransferase"/>
    <property type="match status" value="1"/>
</dbReference>
<comment type="caution">
    <text evidence="3">The sequence shown here is derived from an EMBL/GenBank/DDBJ whole genome shotgun (WGS) entry which is preliminary data.</text>
</comment>
<dbReference type="RefSeq" id="WP_344798407.1">
    <property type="nucleotide sequence ID" value="NZ_BAABAU010000006.1"/>
</dbReference>
<keyword evidence="1" id="KW-0328">Glycosyltransferase</keyword>
<name>A0ABP8E6B0_9MICO</name>
<gene>
    <name evidence="3" type="ORF">GCM10022256_33970</name>
</gene>
<dbReference type="Pfam" id="PF01075">
    <property type="entry name" value="Glyco_transf_9"/>
    <property type="match status" value="1"/>
</dbReference>
<dbReference type="Proteomes" id="UP001501594">
    <property type="component" value="Unassembled WGS sequence"/>
</dbReference>
<protein>
    <submittedName>
        <fullName evidence="3">Glycosyltransferase family 9 protein</fullName>
    </submittedName>
</protein>
<dbReference type="PANTHER" id="PTHR30160">
    <property type="entry name" value="TETRAACYLDISACCHARIDE 4'-KINASE-RELATED"/>
    <property type="match status" value="1"/>
</dbReference>
<keyword evidence="2" id="KW-0808">Transferase</keyword>
<dbReference type="InterPro" id="IPR002201">
    <property type="entry name" value="Glyco_trans_9"/>
</dbReference>
<dbReference type="SUPFAM" id="SSF53756">
    <property type="entry name" value="UDP-Glycosyltransferase/glycogen phosphorylase"/>
    <property type="match status" value="1"/>
</dbReference>
<evidence type="ECO:0000256" key="2">
    <source>
        <dbReference type="ARBA" id="ARBA00022679"/>
    </source>
</evidence>